<organism evidence="3 4">
    <name type="scientific">Rossellomorea vietnamensis</name>
    <dbReference type="NCBI Taxonomy" id="218284"/>
    <lineage>
        <taxon>Bacteria</taxon>
        <taxon>Bacillati</taxon>
        <taxon>Bacillota</taxon>
        <taxon>Bacilli</taxon>
        <taxon>Bacillales</taxon>
        <taxon>Bacillaceae</taxon>
        <taxon>Rossellomorea</taxon>
    </lineage>
</organism>
<keyword evidence="1" id="KW-0472">Membrane</keyword>
<dbReference type="InterPro" id="IPR006976">
    <property type="entry name" value="VanZ-like"/>
</dbReference>
<dbReference type="PANTHER" id="PTHR36834:SF2">
    <property type="entry name" value="MEMBRANE PROTEIN"/>
    <property type="match status" value="1"/>
</dbReference>
<keyword evidence="1" id="KW-1133">Transmembrane helix</keyword>
<keyword evidence="1" id="KW-0812">Transmembrane</keyword>
<reference evidence="3 4" key="1">
    <citation type="submission" date="2019-08" db="EMBL/GenBank/DDBJ databases">
        <title>Bacillus genomes from the desert of Cuatro Cienegas, Coahuila.</title>
        <authorList>
            <person name="Olmedo-Alvarez G."/>
        </authorList>
    </citation>
    <scope>NUCLEOTIDE SEQUENCE [LARGE SCALE GENOMIC DNA]</scope>
    <source>
        <strain evidence="3 4">CH34_1T</strain>
    </source>
</reference>
<dbReference type="Proteomes" id="UP000322267">
    <property type="component" value="Unassembled WGS sequence"/>
</dbReference>
<name>A0A5D4NHS2_9BACI</name>
<sequence>MYRTNGLDWFFWNSFKLTFLNMILLMPLGIYLSLLFKVKRTSRTFLIIFLVSLTIETIQFTFGHIGIVMGRGFNVDDLIVNTLGGVIGFALFGLIKKGFFSIIPSLNTEKEKSY</sequence>
<dbReference type="InterPro" id="IPR053150">
    <property type="entry name" value="Teicoplanin_resist-assoc"/>
</dbReference>
<dbReference type="EMBL" id="VTEI01000019">
    <property type="protein sequence ID" value="TYS13510.1"/>
    <property type="molecule type" value="Genomic_DNA"/>
</dbReference>
<dbReference type="PANTHER" id="PTHR36834">
    <property type="entry name" value="MEMBRANE PROTEIN-RELATED"/>
    <property type="match status" value="1"/>
</dbReference>
<accession>A0A5D4NHS2</accession>
<dbReference type="OrthoDB" id="4822551at2"/>
<proteinExistence type="predicted"/>
<evidence type="ECO:0000256" key="1">
    <source>
        <dbReference type="SAM" id="Phobius"/>
    </source>
</evidence>
<protein>
    <submittedName>
        <fullName evidence="3">VanZ family protein</fullName>
    </submittedName>
</protein>
<evidence type="ECO:0000313" key="4">
    <source>
        <dbReference type="Proteomes" id="UP000322267"/>
    </source>
</evidence>
<evidence type="ECO:0000259" key="2">
    <source>
        <dbReference type="Pfam" id="PF04892"/>
    </source>
</evidence>
<gene>
    <name evidence="3" type="ORF">FZC78_21340</name>
</gene>
<feature type="transmembrane region" description="Helical" evidence="1">
    <location>
        <begin position="78"/>
        <end position="95"/>
    </location>
</feature>
<dbReference type="AlphaFoldDB" id="A0A5D4NHS2"/>
<comment type="caution">
    <text evidence="3">The sequence shown here is derived from an EMBL/GenBank/DDBJ whole genome shotgun (WGS) entry which is preliminary data.</text>
</comment>
<evidence type="ECO:0000313" key="3">
    <source>
        <dbReference type="EMBL" id="TYS13510.1"/>
    </source>
</evidence>
<dbReference type="Pfam" id="PF04892">
    <property type="entry name" value="VanZ"/>
    <property type="match status" value="1"/>
</dbReference>
<feature type="transmembrane region" description="Helical" evidence="1">
    <location>
        <begin position="20"/>
        <end position="38"/>
    </location>
</feature>
<feature type="transmembrane region" description="Helical" evidence="1">
    <location>
        <begin position="45"/>
        <end position="66"/>
    </location>
</feature>
<feature type="domain" description="VanZ-like" evidence="2">
    <location>
        <begin position="16"/>
        <end position="95"/>
    </location>
</feature>